<keyword evidence="3" id="KW-1185">Reference proteome</keyword>
<proteinExistence type="predicted"/>
<sequence>MKDLITAVREGRHRDVPALLAPLDRAERRLALAELKTIRKEVREREWRERTRVHKAALVAGAGCHTGAAGCATWIGARELREWERSPYPWVLEVLADRDPAWLADLARRLAARSVESEAEYRLVLELVRMADCPLPASDGIVRGWVQRVSNARWQQRPHPPLTDVLRAEPHLDVLAPHLLDMPALPGPVAWVGDPGPGGHWPSALTALAAEGLLDRALLLDRCTTRLLRGGKPADLRFCLQLLRGLEPTAQEEAERVADWIAMAADGPSPVAGHAQEVLARLDGLDRLSVAQLADVSSPVLFRTEKKLVRSQLALLGKVLRRNPSAAGQLLPVVGEAFGHPDIGVQERALKLTARHLPSTPSAVHQELADMASQLGPVHRSAALVVFGDLLDAKPADDAYEEILPQAPVPRRLAPAPQNTAELVEDVVALVRSGSWEVTHFERALDGLIRCAHTGRTALADALRPALAGQWWAGSGEQDETDRRFARNHDGLQLVAASLLGRVSARAVADGRAGRTRTDACFHAAVNGVMYARLWEAAAAIRTGKLPFLLATPTWHTGSLDPVELVGRLRRYQELGLEPEPCDFAQALLRVRRGGGHEAAGQAAGLGTVEGDRLAAWIRADEPLAPVLRNHVEAEVPVARGWFQRSAAGARRILLATEERPFIQREFPRAFHWLGRPHAPGQQGCYHWGHSAPHWMAALPEDSETLAAWLLPSVTTCVEDERGGAWPLPALVETEGPAAGAIHLALGYGLGARYPEDRLSAVDALLILAARGRLDAALLGRELTVLIDRGLVKPGRLASSAATAAATGAYRTVLSVLVPVLPALLSHERAPRGLSDLLAVAAECAERGGPQKAGPIAGLSAAAARGGSTQLVRQAARLEAAWGQAAA</sequence>
<gene>
    <name evidence="2" type="ORF">P8A22_33975</name>
</gene>
<feature type="domain" description="DUF7824" evidence="1">
    <location>
        <begin position="437"/>
        <end position="604"/>
    </location>
</feature>
<dbReference type="EMBL" id="CP120992">
    <property type="protein sequence ID" value="WLQ44478.1"/>
    <property type="molecule type" value="Genomic_DNA"/>
</dbReference>
<evidence type="ECO:0000259" key="1">
    <source>
        <dbReference type="Pfam" id="PF25148"/>
    </source>
</evidence>
<reference evidence="2 3" key="1">
    <citation type="submission" date="2023-03" db="EMBL/GenBank/DDBJ databases">
        <title>Isolation and description of six Streptomyces strains from soil environments, able to metabolize different microbial glucans.</title>
        <authorList>
            <person name="Widen T."/>
            <person name="Larsbrink J."/>
        </authorList>
    </citation>
    <scope>NUCLEOTIDE SEQUENCE [LARGE SCALE GENOMIC DNA]</scope>
    <source>
        <strain evidence="2 3">Mut2</strain>
    </source>
</reference>
<organism evidence="2 3">
    <name type="scientific">Streptomyces laculatispora</name>
    <dbReference type="NCBI Taxonomy" id="887464"/>
    <lineage>
        <taxon>Bacteria</taxon>
        <taxon>Bacillati</taxon>
        <taxon>Actinomycetota</taxon>
        <taxon>Actinomycetes</taxon>
        <taxon>Kitasatosporales</taxon>
        <taxon>Streptomycetaceae</taxon>
        <taxon>Streptomyces</taxon>
    </lineage>
</organism>
<name>A0ABY9IC56_9ACTN</name>
<accession>A0ABY9IC56</accession>
<evidence type="ECO:0000313" key="3">
    <source>
        <dbReference type="Proteomes" id="UP001229952"/>
    </source>
</evidence>
<dbReference type="RefSeq" id="WP_306091769.1">
    <property type="nucleotide sequence ID" value="NZ_CP120992.1"/>
</dbReference>
<protein>
    <submittedName>
        <fullName evidence="2">DUF6493 family protein</fullName>
    </submittedName>
</protein>
<dbReference type="Proteomes" id="UP001229952">
    <property type="component" value="Chromosome"/>
</dbReference>
<dbReference type="Pfam" id="PF25148">
    <property type="entry name" value="DUF7824"/>
    <property type="match status" value="1"/>
</dbReference>
<evidence type="ECO:0000313" key="2">
    <source>
        <dbReference type="EMBL" id="WLQ44478.1"/>
    </source>
</evidence>
<dbReference type="InterPro" id="IPR056726">
    <property type="entry name" value="DUF7824"/>
</dbReference>